<feature type="compositionally biased region" description="Basic and acidic residues" evidence="1">
    <location>
        <begin position="20"/>
        <end position="40"/>
    </location>
</feature>
<evidence type="ECO:0000256" key="1">
    <source>
        <dbReference type="SAM" id="MobiDB-lite"/>
    </source>
</evidence>
<dbReference type="GO" id="GO:0003691">
    <property type="term" value="F:double-stranded telomeric DNA binding"/>
    <property type="evidence" value="ECO:0007669"/>
    <property type="project" value="TreeGrafter"/>
</dbReference>
<dbReference type="AlphaFoldDB" id="A0A420IVF6"/>
<evidence type="ECO:0000313" key="2">
    <source>
        <dbReference type="EMBL" id="RKF78520.1"/>
    </source>
</evidence>
<dbReference type="GO" id="GO:0010833">
    <property type="term" value="P:telomere maintenance via telomere lengthening"/>
    <property type="evidence" value="ECO:0007669"/>
    <property type="project" value="TreeGrafter"/>
</dbReference>
<feature type="compositionally biased region" description="Polar residues" evidence="1">
    <location>
        <begin position="581"/>
        <end position="608"/>
    </location>
</feature>
<sequence>MITRSKYSKQILSGIGETDSNERERETHKRSRPESDDKTRTIIIKESNSITDIQKYNNASKLPINSENEDLGNSGSEASESQKNVFQYGASQISQNYFLQEPAQETLKLVYSENNTNQSQVVQINTLSKEVQNLMYASKNLLHLIALKYASEENLQVTQNDLKAPDSTRLRKSQEDLQVHISKGFSNLEQLNVQNVLKKLISLETAEGFSFQLRSIFDAANTVSLIEEIFKLDGECSASKNLITYLFTSYPKPFLNKSDLRLMLHDNASDNICFELGLEIRTQYFLFSLKSKQHTHTIHPNEITETLKKTFYEKRSLEESRDFLEEGMLQSIIHGYQNSSEQVKLIRERVYFINSHFSDGEDILKAGTNTQIKNLCENFSWHGFLKILLRWSQSRVNLYFRTIEKGGVHVTNELSKPTINLETSTKNCPTLLSYSSKLQISPSKKVIALSPEFSHVSSQSLFTKQNIRRLRAIKRTNPKNTSELHENYAISSRKSKLLTQKSKIKKPQMNQISLNCSKVKTTKSRGEVLDSINNLVVENSIFDSSEINEISFSEFGKIKTRQTFLPKESRSVTSHAELENLSPTQKNVEESSSSHIFPAQERQSSVESIDQGFEEDKRNPDPGRRILLPVSRRFYPTQCNTSSGQISTHSGIEYRSSAGLYGDDDDADDEAPRPTMTQISSVARQNAAQSRSASSIVQTRIRWSERDEKLLVQGIEKYGCSWSCLSNIIKDFDRYHSQVALKDKARNMKVSFLKAGVPLPKNFHKIRLGQKELRSVRSVIPDYEPDG</sequence>
<dbReference type="PANTHER" id="PTHR47807:SF1">
    <property type="entry name" value="PROTEIN TBF1"/>
    <property type="match status" value="1"/>
</dbReference>
<dbReference type="Proteomes" id="UP000285405">
    <property type="component" value="Unassembled WGS sequence"/>
</dbReference>
<feature type="region of interest" description="Disordered" evidence="1">
    <location>
        <begin position="1"/>
        <end position="43"/>
    </location>
</feature>
<dbReference type="Gene3D" id="1.10.10.60">
    <property type="entry name" value="Homeodomain-like"/>
    <property type="match status" value="1"/>
</dbReference>
<accession>A0A420IVF6</accession>
<evidence type="ECO:0000313" key="3">
    <source>
        <dbReference type="Proteomes" id="UP000285405"/>
    </source>
</evidence>
<proteinExistence type="predicted"/>
<organism evidence="2 3">
    <name type="scientific">Golovinomyces cichoracearum</name>
    <dbReference type="NCBI Taxonomy" id="62708"/>
    <lineage>
        <taxon>Eukaryota</taxon>
        <taxon>Fungi</taxon>
        <taxon>Dikarya</taxon>
        <taxon>Ascomycota</taxon>
        <taxon>Pezizomycotina</taxon>
        <taxon>Leotiomycetes</taxon>
        <taxon>Erysiphales</taxon>
        <taxon>Erysiphaceae</taxon>
        <taxon>Golovinomyces</taxon>
    </lineage>
</organism>
<feature type="region of interest" description="Disordered" evidence="1">
    <location>
        <begin position="61"/>
        <end position="82"/>
    </location>
</feature>
<feature type="region of interest" description="Disordered" evidence="1">
    <location>
        <begin position="565"/>
        <end position="625"/>
    </location>
</feature>
<dbReference type="InterPro" id="IPR052833">
    <property type="entry name" value="Telomeric_DNA-bd_trans-reg"/>
</dbReference>
<dbReference type="PANTHER" id="PTHR47807">
    <property type="entry name" value="PROTEIN TBF1"/>
    <property type="match status" value="1"/>
</dbReference>
<comment type="caution">
    <text evidence="2">The sequence shown here is derived from an EMBL/GenBank/DDBJ whole genome shotgun (WGS) entry which is preliminary data.</text>
</comment>
<gene>
    <name evidence="2" type="ORF">GcC1_055006</name>
</gene>
<reference evidence="2 3" key="1">
    <citation type="journal article" date="2018" name="BMC Genomics">
        <title>Comparative genome analyses reveal sequence features reflecting distinct modes of host-adaptation between dicot and monocot powdery mildew.</title>
        <authorList>
            <person name="Wu Y."/>
            <person name="Ma X."/>
            <person name="Pan Z."/>
            <person name="Kale S.D."/>
            <person name="Song Y."/>
            <person name="King H."/>
            <person name="Zhang Q."/>
            <person name="Presley C."/>
            <person name="Deng X."/>
            <person name="Wei C.I."/>
            <person name="Xiao S."/>
        </authorList>
    </citation>
    <scope>NUCLEOTIDE SEQUENCE [LARGE SCALE GENOMIC DNA]</scope>
    <source>
        <strain evidence="2">UCSC1</strain>
    </source>
</reference>
<dbReference type="EMBL" id="MCBR01005522">
    <property type="protein sequence ID" value="RKF78520.1"/>
    <property type="molecule type" value="Genomic_DNA"/>
</dbReference>
<feature type="compositionally biased region" description="Basic and acidic residues" evidence="1">
    <location>
        <begin position="614"/>
        <end position="624"/>
    </location>
</feature>
<name>A0A420IVF6_9PEZI</name>
<protein>
    <submittedName>
        <fullName evidence="2">Putative myb dna-binding domain protein</fullName>
    </submittedName>
</protein>
<dbReference type="OrthoDB" id="5398572at2759"/>
<dbReference type="CDD" id="cd11660">
    <property type="entry name" value="SANT_TRF"/>
    <property type="match status" value="1"/>
</dbReference>
<keyword evidence="2" id="KW-0238">DNA-binding</keyword>